<dbReference type="STRING" id="637679.GCA_001550055_00135"/>
<keyword evidence="3" id="KW-1185">Reference proteome</keyword>
<dbReference type="InterPro" id="IPR046863">
    <property type="entry name" value="MbnP-like_dom"/>
</dbReference>
<evidence type="ECO:0000313" key="3">
    <source>
        <dbReference type="Proteomes" id="UP000183685"/>
    </source>
</evidence>
<evidence type="ECO:0000259" key="1">
    <source>
        <dbReference type="Pfam" id="PF20243"/>
    </source>
</evidence>
<dbReference type="RefSeq" id="WP_068301263.1">
    <property type="nucleotide sequence ID" value="NZ_FNAK01000008.1"/>
</dbReference>
<protein>
    <recommendedName>
        <fullName evidence="1">Copper-binding protein MbnP-like domain-containing protein</fullName>
    </recommendedName>
</protein>
<dbReference type="Proteomes" id="UP000183685">
    <property type="component" value="Unassembled WGS sequence"/>
</dbReference>
<dbReference type="EMBL" id="FNAK01000008">
    <property type="protein sequence ID" value="SDE60470.1"/>
    <property type="molecule type" value="Genomic_DNA"/>
</dbReference>
<sequence length="241" mass="26669">MTRAKTLLAVTILSAALLWVFLEMKPAVKPISLRFHALVDGEPLVLDDMRYQNPGGDGQFKVRDFQFYLSNIRLTGPGGDYVLPDSYHLLRFDGDQPYTEIRLPAMDASAFDAIHWGIGVDPEANGTIKITGDLDPNNRMAWNWQVGYKFILFEGGLEDSEGFLPLVYHVGFDENYTPQSLPFAAAAESGEETIVRFTVDIAALFRADGPLDMVTTPSVKFDRDDAARIAAGFPNMISASQ</sequence>
<organism evidence="2 3">
    <name type="scientific">Kordiimonas lacus</name>
    <dbReference type="NCBI Taxonomy" id="637679"/>
    <lineage>
        <taxon>Bacteria</taxon>
        <taxon>Pseudomonadati</taxon>
        <taxon>Pseudomonadota</taxon>
        <taxon>Alphaproteobacteria</taxon>
        <taxon>Kordiimonadales</taxon>
        <taxon>Kordiimonadaceae</taxon>
        <taxon>Kordiimonas</taxon>
    </lineage>
</organism>
<gene>
    <name evidence="2" type="ORF">SAMN04488071_3356</name>
</gene>
<dbReference type="Pfam" id="PF20243">
    <property type="entry name" value="MbnP"/>
    <property type="match status" value="1"/>
</dbReference>
<reference evidence="2 3" key="1">
    <citation type="submission" date="2016-10" db="EMBL/GenBank/DDBJ databases">
        <authorList>
            <person name="de Groot N.N."/>
        </authorList>
    </citation>
    <scope>NUCLEOTIDE SEQUENCE [LARGE SCALE GENOMIC DNA]</scope>
    <source>
        <strain evidence="2 3">CGMCC 1.9109</strain>
    </source>
</reference>
<name>A0A1G7EA63_9PROT</name>
<feature type="domain" description="Copper-binding protein MbnP-like" evidence="1">
    <location>
        <begin position="30"/>
        <end position="218"/>
    </location>
</feature>
<evidence type="ECO:0000313" key="2">
    <source>
        <dbReference type="EMBL" id="SDE60470.1"/>
    </source>
</evidence>
<dbReference type="OrthoDB" id="64245at2"/>
<dbReference type="AlphaFoldDB" id="A0A1G7EA63"/>
<accession>A0A1G7EA63</accession>
<proteinExistence type="predicted"/>